<dbReference type="GO" id="GO:0004252">
    <property type="term" value="F:serine-type endopeptidase activity"/>
    <property type="evidence" value="ECO:0007669"/>
    <property type="project" value="UniProtKB-UniRule"/>
</dbReference>
<dbReference type="EMBL" id="JBJXBP010000005">
    <property type="protein sequence ID" value="KAL3829606.1"/>
    <property type="molecule type" value="Genomic_DNA"/>
</dbReference>
<keyword evidence="3" id="KW-0732">Signal</keyword>
<evidence type="ECO:0000256" key="5">
    <source>
        <dbReference type="ARBA" id="ARBA00022825"/>
    </source>
</evidence>
<keyword evidence="4 7" id="KW-0378">Hydrolase</keyword>
<dbReference type="PROSITE" id="PS51892">
    <property type="entry name" value="SUBTILASE"/>
    <property type="match status" value="1"/>
</dbReference>
<dbReference type="FunFam" id="3.40.50.200:FF:000006">
    <property type="entry name" value="Subtilisin-like protease SBT1.5"/>
    <property type="match status" value="1"/>
</dbReference>
<comment type="caution">
    <text evidence="12">The sequence shown here is derived from an EMBL/GenBank/DDBJ whole genome shotgun (WGS) entry which is preliminary data.</text>
</comment>
<evidence type="ECO:0000259" key="10">
    <source>
        <dbReference type="Pfam" id="PF05922"/>
    </source>
</evidence>
<keyword evidence="8" id="KW-0812">Transmembrane</keyword>
<keyword evidence="8" id="KW-1133">Transmembrane helix</keyword>
<evidence type="ECO:0000256" key="4">
    <source>
        <dbReference type="ARBA" id="ARBA00022801"/>
    </source>
</evidence>
<feature type="transmembrane region" description="Helical" evidence="8">
    <location>
        <begin position="12"/>
        <end position="32"/>
    </location>
</feature>
<proteinExistence type="inferred from homology"/>
<evidence type="ECO:0000259" key="9">
    <source>
        <dbReference type="Pfam" id="PF00082"/>
    </source>
</evidence>
<dbReference type="CDD" id="cd04852">
    <property type="entry name" value="Peptidases_S8_3"/>
    <property type="match status" value="1"/>
</dbReference>
<evidence type="ECO:0000256" key="7">
    <source>
        <dbReference type="PROSITE-ProRule" id="PRU01240"/>
    </source>
</evidence>
<dbReference type="Pfam" id="PF05922">
    <property type="entry name" value="Inhibitor_I9"/>
    <property type="match status" value="1"/>
</dbReference>
<dbReference type="Pfam" id="PF17766">
    <property type="entry name" value="fn3_6"/>
    <property type="match status" value="1"/>
</dbReference>
<dbReference type="Pfam" id="PF00082">
    <property type="entry name" value="Peptidase_S8"/>
    <property type="match status" value="1"/>
</dbReference>
<keyword evidence="5 7" id="KW-0720">Serine protease</keyword>
<dbReference type="AlphaFoldDB" id="A0ABD3SYX1"/>
<accession>A0ABD3SYX1</accession>
<evidence type="ECO:0008006" key="14">
    <source>
        <dbReference type="Google" id="ProtNLM"/>
    </source>
</evidence>
<dbReference type="Gene3D" id="2.60.40.2310">
    <property type="match status" value="1"/>
</dbReference>
<evidence type="ECO:0000256" key="6">
    <source>
        <dbReference type="PIRSR" id="PIRSR615500-1"/>
    </source>
</evidence>
<evidence type="ECO:0000313" key="12">
    <source>
        <dbReference type="EMBL" id="KAL3829606.1"/>
    </source>
</evidence>
<dbReference type="InterPro" id="IPR034197">
    <property type="entry name" value="Peptidases_S8_3"/>
</dbReference>
<evidence type="ECO:0000259" key="11">
    <source>
        <dbReference type="Pfam" id="PF17766"/>
    </source>
</evidence>
<organism evidence="12 13">
    <name type="scientific">Penstemon smallii</name>
    <dbReference type="NCBI Taxonomy" id="265156"/>
    <lineage>
        <taxon>Eukaryota</taxon>
        <taxon>Viridiplantae</taxon>
        <taxon>Streptophyta</taxon>
        <taxon>Embryophyta</taxon>
        <taxon>Tracheophyta</taxon>
        <taxon>Spermatophyta</taxon>
        <taxon>Magnoliopsida</taxon>
        <taxon>eudicotyledons</taxon>
        <taxon>Gunneridae</taxon>
        <taxon>Pentapetalae</taxon>
        <taxon>asterids</taxon>
        <taxon>lamiids</taxon>
        <taxon>Lamiales</taxon>
        <taxon>Plantaginaceae</taxon>
        <taxon>Cheloneae</taxon>
        <taxon>Penstemon</taxon>
    </lineage>
</organism>
<name>A0ABD3SYX1_9LAMI</name>
<dbReference type="InterPro" id="IPR015500">
    <property type="entry name" value="Peptidase_S8_subtilisin-rel"/>
</dbReference>
<dbReference type="SUPFAM" id="SSF52743">
    <property type="entry name" value="Subtilisin-like"/>
    <property type="match status" value="1"/>
</dbReference>
<feature type="active site" description="Charge relay system" evidence="6 7">
    <location>
        <position position="539"/>
    </location>
</feature>
<evidence type="ECO:0000256" key="1">
    <source>
        <dbReference type="ARBA" id="ARBA00011073"/>
    </source>
</evidence>
<protein>
    <recommendedName>
        <fullName evidence="14">Cucumisin</fullName>
    </recommendedName>
</protein>
<sequence length="752" mass="80562">MSGTGRIYIYRLLLHCLLLHIIIIFSNLLLAANGNLQKDFYIVLLKDHPANERLTIDTHINILSSLKGSENEASESHVYSYTKSFNGFVAKLSEDEAIKLSNTDEVLSIFPNQYRKLHTTKSWEFIGLTPDSERNLKVESNIIVGLLDTGITPQSESFKDEGFGPPPAKWKGSCGHFANFSGCNNKLIGAKYFKLDKRPDPGDILSPIDVDGHGTHTSSTLAGSPVPNANLYGLAEGTARGAVPSARVAMYKVCWATSGCADMDILAAFDAAISDGVDIISISIGGLSGNYTSDSIAVGAFHAMRKGILTVASAGNDGPGHNTVSNHAPWILTVAASGTDRQLTSKVVLGNGLKLSGVGISMFEPKQKFYPLSNGLDVAKNSDSKDASRYCLENSMDPEKVKGKLVYCKLGSWGVDSVIKGLGGIGAIIESDAFLDAAQIFMAPSTMVNSTTGRKINDYVHSTKSPSAVIHKSEEVKIPAPFIASFSSRGPNLGTQHLLKPDIAAPGIDILASYTPLKSLTGLKGDTQYSKFTFMSGTSMSCPHVGGIAAYVKSFHPNWSPAAIKSAIMTTATPMSSKVDKDAEFAYGSGHVNPTKAISPGLIYDMDDMSYIQFLCHEGYNGSSMGSLVGQGQINCSKLLPANGEDAINYPTMQLALKSDQESTVGVFRRRVTNVGTPNSVYNATIKAPAGVEIIVKPMTLSFNRASQKRSFKVVVKSKPMSSVLILSGSLTWRSCSYTVRSPIVIFNPWAD</sequence>
<gene>
    <name evidence="12" type="ORF">ACJIZ3_018408</name>
</gene>
<dbReference type="InterPro" id="IPR010259">
    <property type="entry name" value="S8pro/Inhibitor_I9"/>
</dbReference>
<dbReference type="InterPro" id="IPR036852">
    <property type="entry name" value="Peptidase_S8/S53_dom_sf"/>
</dbReference>
<dbReference type="Gene3D" id="3.50.30.30">
    <property type="match status" value="1"/>
</dbReference>
<evidence type="ECO:0000313" key="13">
    <source>
        <dbReference type="Proteomes" id="UP001634393"/>
    </source>
</evidence>
<evidence type="ECO:0000256" key="2">
    <source>
        <dbReference type="ARBA" id="ARBA00022670"/>
    </source>
</evidence>
<feature type="domain" description="Subtilisin-like protease fibronectin type-III" evidence="11">
    <location>
        <begin position="648"/>
        <end position="746"/>
    </location>
</feature>
<keyword evidence="2 7" id="KW-0645">Protease</keyword>
<dbReference type="InterPro" id="IPR045051">
    <property type="entry name" value="SBT"/>
</dbReference>
<dbReference type="PANTHER" id="PTHR10795">
    <property type="entry name" value="PROPROTEIN CONVERTASE SUBTILISIN/KEXIN"/>
    <property type="match status" value="1"/>
</dbReference>
<dbReference type="InterPro" id="IPR037045">
    <property type="entry name" value="S8pro/Inhibitor_I9_sf"/>
</dbReference>
<feature type="domain" description="Peptidase S8/S53" evidence="9">
    <location>
        <begin position="140"/>
        <end position="590"/>
    </location>
</feature>
<dbReference type="InterPro" id="IPR041469">
    <property type="entry name" value="Subtilisin-like_FN3"/>
</dbReference>
<dbReference type="Proteomes" id="UP001634393">
    <property type="component" value="Unassembled WGS sequence"/>
</dbReference>
<dbReference type="Gene3D" id="3.40.50.200">
    <property type="entry name" value="Peptidase S8/S53 domain"/>
    <property type="match status" value="1"/>
</dbReference>
<feature type="active site" description="Charge relay system" evidence="6 7">
    <location>
        <position position="148"/>
    </location>
</feature>
<comment type="similarity">
    <text evidence="1 7">Belongs to the peptidase S8 family.</text>
</comment>
<feature type="domain" description="Inhibitor I9" evidence="10">
    <location>
        <begin position="41"/>
        <end position="118"/>
    </location>
</feature>
<keyword evidence="13" id="KW-1185">Reference proteome</keyword>
<keyword evidence="8" id="KW-0472">Membrane</keyword>
<evidence type="ECO:0000256" key="3">
    <source>
        <dbReference type="ARBA" id="ARBA00022729"/>
    </source>
</evidence>
<dbReference type="GO" id="GO:0006508">
    <property type="term" value="P:proteolysis"/>
    <property type="evidence" value="ECO:0007669"/>
    <property type="project" value="UniProtKB-KW"/>
</dbReference>
<feature type="active site" description="Charge relay system" evidence="6 7">
    <location>
        <position position="213"/>
    </location>
</feature>
<evidence type="ECO:0000256" key="8">
    <source>
        <dbReference type="SAM" id="Phobius"/>
    </source>
</evidence>
<dbReference type="CDD" id="cd02120">
    <property type="entry name" value="PA_subtilisin_like"/>
    <property type="match status" value="1"/>
</dbReference>
<reference evidence="12 13" key="1">
    <citation type="submission" date="2024-12" db="EMBL/GenBank/DDBJ databases">
        <title>The unique morphological basis and parallel evolutionary history of personate flowers in Penstemon.</title>
        <authorList>
            <person name="Depatie T.H."/>
            <person name="Wessinger C.A."/>
        </authorList>
    </citation>
    <scope>NUCLEOTIDE SEQUENCE [LARGE SCALE GENOMIC DNA]</scope>
    <source>
        <strain evidence="12">WTNN_2</strain>
        <tissue evidence="12">Leaf</tissue>
    </source>
</reference>
<dbReference type="InterPro" id="IPR000209">
    <property type="entry name" value="Peptidase_S8/S53_dom"/>
</dbReference>
<dbReference type="Gene3D" id="3.30.70.80">
    <property type="entry name" value="Peptidase S8 propeptide/proteinase inhibitor I9"/>
    <property type="match status" value="1"/>
</dbReference>
<dbReference type="PRINTS" id="PR00723">
    <property type="entry name" value="SUBTILISIN"/>
</dbReference>